<comment type="similarity">
    <text evidence="3 7">Belongs to the PNP/MTAP phosphorylase family.</text>
</comment>
<dbReference type="NCBIfam" id="TIGR01697">
    <property type="entry name" value="PNPH-PUNA-XAPA"/>
    <property type="match status" value="1"/>
</dbReference>
<dbReference type="CDD" id="cd09009">
    <property type="entry name" value="PNP-EcPNPII_like"/>
    <property type="match status" value="1"/>
</dbReference>
<reference evidence="10 11" key="1">
    <citation type="submission" date="2018-05" db="EMBL/GenBank/DDBJ databases">
        <title>The Hungate 1000. A catalogue of reference genomes from the rumen microbiome.</title>
        <authorList>
            <person name="Kelly W."/>
        </authorList>
    </citation>
    <scope>NUCLEOTIDE SEQUENCE [LARGE SCALE GENOMIC DNA]</scope>
    <source>
        <strain evidence="10 11">NLAE-zl-C242</strain>
    </source>
</reference>
<dbReference type="InterPro" id="IPR035994">
    <property type="entry name" value="Nucleoside_phosphorylase_sf"/>
</dbReference>
<dbReference type="InterPro" id="IPR000845">
    <property type="entry name" value="Nucleoside_phosphorylase_d"/>
</dbReference>
<dbReference type="NCBIfam" id="NF006054">
    <property type="entry name" value="PRK08202.1"/>
    <property type="match status" value="1"/>
</dbReference>
<feature type="domain" description="Nucleoside phosphorylase" evidence="9">
    <location>
        <begin position="25"/>
        <end position="270"/>
    </location>
</feature>
<protein>
    <recommendedName>
        <fullName evidence="7">Purine nucleoside phosphorylase</fullName>
        <ecNumber evidence="7">2.4.2.1</ecNumber>
    </recommendedName>
    <alternativeName>
        <fullName evidence="7">Inosine-guanosine phosphorylase</fullName>
    </alternativeName>
</protein>
<feature type="binding site" evidence="8">
    <location>
        <position position="62"/>
    </location>
    <ligand>
        <name>phosphate</name>
        <dbReference type="ChEBI" id="CHEBI:43474"/>
    </ligand>
</feature>
<comment type="function">
    <text evidence="1">The purine nucleoside phosphorylases catalyze the phosphorolytic breakdown of the N-glycosidic bond in the beta-(deoxy)ribonucleoside molecules, with the formation of the corresponding free purine bases and pentose-1-phosphate. Cleaves guanosine, inosine, 2'-deoxyguanosine and 2'-deoxyinosine.</text>
</comment>
<dbReference type="GO" id="GO:0005737">
    <property type="term" value="C:cytoplasm"/>
    <property type="evidence" value="ECO:0007669"/>
    <property type="project" value="TreeGrafter"/>
</dbReference>
<dbReference type="Pfam" id="PF01048">
    <property type="entry name" value="PNP_UDP_1"/>
    <property type="match status" value="1"/>
</dbReference>
<comment type="caution">
    <text evidence="10">The sequence shown here is derived from an EMBL/GenBank/DDBJ whole genome shotgun (WGS) entry which is preliminary data.</text>
</comment>
<dbReference type="InterPro" id="IPR011268">
    <property type="entry name" value="Purine_phosphorylase"/>
</dbReference>
<evidence type="ECO:0000313" key="11">
    <source>
        <dbReference type="Proteomes" id="UP000245845"/>
    </source>
</evidence>
<sequence length="273" mass="30178">MSRQYEKLVKCYEYYQSVTDFSPRVGLILGSGLGNYARNMKVVCEIPYGDIPGFPVSTVEGHDGRFLLGYIGMVPVAVMKGRVHYYEGYSIEDVVLPVRLMKMMGIEKLFLTNASGGINRKFHEGDFMMITDQISSFVPSPLIGENVSELGTRFPDMTHIYDVELMGLIRNVAQEEQIQIQEGVYVQTTGPNFESPAEIRMFAAIGADAVGMSTACEAIAARHAGVRVCGISCISNMACGITGEELSHLDVQAVADRRSEEFERLVTCIIEKM</sequence>
<dbReference type="NCBIfam" id="TIGR01700">
    <property type="entry name" value="PNPH"/>
    <property type="match status" value="1"/>
</dbReference>
<dbReference type="Gene3D" id="3.40.50.1580">
    <property type="entry name" value="Nucleoside phosphorylase domain"/>
    <property type="match status" value="1"/>
</dbReference>
<name>A0A2Y9B7R3_9FIRM</name>
<evidence type="ECO:0000256" key="1">
    <source>
        <dbReference type="ARBA" id="ARBA00002678"/>
    </source>
</evidence>
<dbReference type="UniPathway" id="UPA00606"/>
<evidence type="ECO:0000256" key="2">
    <source>
        <dbReference type="ARBA" id="ARBA00005058"/>
    </source>
</evidence>
<keyword evidence="5 7" id="KW-0808">Transferase</keyword>
<evidence type="ECO:0000256" key="6">
    <source>
        <dbReference type="ARBA" id="ARBA00048556"/>
    </source>
</evidence>
<keyword evidence="4 7" id="KW-0328">Glycosyltransferase</keyword>
<keyword evidence="11" id="KW-1185">Reference proteome</keyword>
<dbReference type="GO" id="GO:0004731">
    <property type="term" value="F:purine-nucleoside phosphorylase activity"/>
    <property type="evidence" value="ECO:0007669"/>
    <property type="project" value="UniProtKB-EC"/>
</dbReference>
<feature type="binding site" evidence="8">
    <location>
        <position position="213"/>
    </location>
    <ligand>
        <name>phosphate</name>
        <dbReference type="ChEBI" id="CHEBI:43474"/>
    </ligand>
</feature>
<comment type="catalytic activity">
    <reaction evidence="6">
        <text>a purine 2'-deoxy-D-ribonucleoside + phosphate = a purine nucleobase + 2-deoxy-alpha-D-ribose 1-phosphate</text>
        <dbReference type="Rhea" id="RHEA:36431"/>
        <dbReference type="ChEBI" id="CHEBI:26386"/>
        <dbReference type="ChEBI" id="CHEBI:43474"/>
        <dbReference type="ChEBI" id="CHEBI:57259"/>
        <dbReference type="ChEBI" id="CHEBI:142361"/>
        <dbReference type="EC" id="2.4.2.1"/>
    </reaction>
</comment>
<evidence type="ECO:0000256" key="8">
    <source>
        <dbReference type="PIRSR" id="PIRSR000477-2"/>
    </source>
</evidence>
<dbReference type="EC" id="2.4.2.1" evidence="7"/>
<dbReference type="AlphaFoldDB" id="A0A2Y9B7R3"/>
<evidence type="ECO:0000256" key="5">
    <source>
        <dbReference type="ARBA" id="ARBA00022679"/>
    </source>
</evidence>
<dbReference type="PANTHER" id="PTHR11904:SF9">
    <property type="entry name" value="PURINE NUCLEOSIDE PHOSPHORYLASE-RELATED"/>
    <property type="match status" value="1"/>
</dbReference>
<dbReference type="PIRSF" id="PIRSF000477">
    <property type="entry name" value="PurNPase"/>
    <property type="match status" value="1"/>
</dbReference>
<feature type="binding site" evidence="8">
    <location>
        <position position="114"/>
    </location>
    <ligand>
        <name>phosphate</name>
        <dbReference type="ChEBI" id="CHEBI:43474"/>
    </ligand>
</feature>
<dbReference type="OrthoDB" id="1523230at2"/>
<dbReference type="SUPFAM" id="SSF53167">
    <property type="entry name" value="Purine and uridine phosphorylases"/>
    <property type="match status" value="1"/>
</dbReference>
<feature type="binding site" evidence="8">
    <location>
        <position position="194"/>
    </location>
    <ligand>
        <name>a purine D-ribonucleoside</name>
        <dbReference type="ChEBI" id="CHEBI:142355"/>
    </ligand>
</feature>
<gene>
    <name evidence="10" type="ORF">A8806_10182</name>
</gene>
<evidence type="ECO:0000256" key="7">
    <source>
        <dbReference type="PIRNR" id="PIRNR000477"/>
    </source>
</evidence>
<feature type="binding site" evidence="8">
    <location>
        <position position="31"/>
    </location>
    <ligand>
        <name>phosphate</name>
        <dbReference type="ChEBI" id="CHEBI:43474"/>
    </ligand>
</feature>
<evidence type="ECO:0000256" key="4">
    <source>
        <dbReference type="ARBA" id="ARBA00022676"/>
    </source>
</evidence>
<evidence type="ECO:0000259" key="9">
    <source>
        <dbReference type="Pfam" id="PF01048"/>
    </source>
</evidence>
<feature type="binding site" evidence="8">
    <location>
        <begin position="82"/>
        <end position="84"/>
    </location>
    <ligand>
        <name>phosphate</name>
        <dbReference type="ChEBI" id="CHEBI:43474"/>
    </ligand>
</feature>
<dbReference type="PANTHER" id="PTHR11904">
    <property type="entry name" value="METHYLTHIOADENOSINE/PURINE NUCLEOSIDE PHOSPHORYLASE"/>
    <property type="match status" value="1"/>
</dbReference>
<organism evidence="10 11">
    <name type="scientific">Faecalicatena orotica</name>
    <dbReference type="NCBI Taxonomy" id="1544"/>
    <lineage>
        <taxon>Bacteria</taxon>
        <taxon>Bacillati</taxon>
        <taxon>Bacillota</taxon>
        <taxon>Clostridia</taxon>
        <taxon>Lachnospirales</taxon>
        <taxon>Lachnospiraceae</taxon>
        <taxon>Faecalicatena</taxon>
    </lineage>
</organism>
<dbReference type="Proteomes" id="UP000245845">
    <property type="component" value="Unassembled WGS sequence"/>
</dbReference>
<dbReference type="RefSeq" id="WP_109729194.1">
    <property type="nucleotide sequence ID" value="NZ_BAAACK010000007.1"/>
</dbReference>
<dbReference type="InterPro" id="IPR011270">
    <property type="entry name" value="Pur_Nuc_Pase_Ino/Guo-sp"/>
</dbReference>
<dbReference type="EMBL" id="QGDL01000001">
    <property type="protein sequence ID" value="PWJ31796.1"/>
    <property type="molecule type" value="Genomic_DNA"/>
</dbReference>
<evidence type="ECO:0000313" key="10">
    <source>
        <dbReference type="EMBL" id="PWJ31796.1"/>
    </source>
</evidence>
<dbReference type="GO" id="GO:0009116">
    <property type="term" value="P:nucleoside metabolic process"/>
    <property type="evidence" value="ECO:0007669"/>
    <property type="project" value="InterPro"/>
</dbReference>
<accession>A0A2Y9B7R3</accession>
<comment type="pathway">
    <text evidence="2 7">Purine metabolism; purine nucleoside salvage.</text>
</comment>
<proteinExistence type="inferred from homology"/>
<feature type="binding site" evidence="8">
    <location>
        <position position="236"/>
    </location>
    <ligand>
        <name>a purine D-ribonucleoside</name>
        <dbReference type="ChEBI" id="CHEBI:142355"/>
    </ligand>
</feature>
<evidence type="ECO:0000256" key="3">
    <source>
        <dbReference type="ARBA" id="ARBA00006751"/>
    </source>
</evidence>